<dbReference type="STRING" id="642227.HA49_04875"/>
<feature type="transmembrane region" description="Helical" evidence="7">
    <location>
        <begin position="412"/>
        <end position="435"/>
    </location>
</feature>
<feature type="transmembrane region" description="Helical" evidence="7">
    <location>
        <begin position="33"/>
        <end position="50"/>
    </location>
</feature>
<evidence type="ECO:0000256" key="1">
    <source>
        <dbReference type="ARBA" id="ARBA00004651"/>
    </source>
</evidence>
<dbReference type="InterPro" id="IPR011701">
    <property type="entry name" value="MFS"/>
</dbReference>
<keyword evidence="3 7" id="KW-0812">Transmembrane</keyword>
<gene>
    <name evidence="9" type="ORF">HA49_04875</name>
</gene>
<keyword evidence="10" id="KW-1185">Reference proteome</keyword>
<evidence type="ECO:0000256" key="3">
    <source>
        <dbReference type="ARBA" id="ARBA00022692"/>
    </source>
</evidence>
<feature type="transmembrane region" description="Helical" evidence="7">
    <location>
        <begin position="250"/>
        <end position="268"/>
    </location>
</feature>
<organism evidence="9 10">
    <name type="scientific">Tatumella morbirosei</name>
    <dbReference type="NCBI Taxonomy" id="642227"/>
    <lineage>
        <taxon>Bacteria</taxon>
        <taxon>Pseudomonadati</taxon>
        <taxon>Pseudomonadota</taxon>
        <taxon>Gammaproteobacteria</taxon>
        <taxon>Enterobacterales</taxon>
        <taxon>Erwiniaceae</taxon>
        <taxon>Tatumella</taxon>
    </lineage>
</organism>
<dbReference type="SUPFAM" id="SSF103473">
    <property type="entry name" value="MFS general substrate transporter"/>
    <property type="match status" value="1"/>
</dbReference>
<dbReference type="PIRSF" id="PIRSF002808">
    <property type="entry name" value="Hexose_phosphate_transp"/>
    <property type="match status" value="1"/>
</dbReference>
<feature type="transmembrane region" description="Helical" evidence="7">
    <location>
        <begin position="324"/>
        <end position="342"/>
    </location>
</feature>
<feature type="transmembrane region" description="Helical" evidence="7">
    <location>
        <begin position="187"/>
        <end position="208"/>
    </location>
</feature>
<accession>A0A095TJR4</accession>
<dbReference type="GO" id="GO:0005886">
    <property type="term" value="C:plasma membrane"/>
    <property type="evidence" value="ECO:0007669"/>
    <property type="project" value="UniProtKB-SubCell"/>
</dbReference>
<protein>
    <submittedName>
        <fullName evidence="9">MFS transporter</fullName>
    </submittedName>
</protein>
<evidence type="ECO:0000256" key="6">
    <source>
        <dbReference type="ARBA" id="ARBA00038514"/>
    </source>
</evidence>
<dbReference type="GO" id="GO:0022857">
    <property type="term" value="F:transmembrane transporter activity"/>
    <property type="evidence" value="ECO:0007669"/>
    <property type="project" value="InterPro"/>
</dbReference>
<dbReference type="EMBL" id="JPKR02000001">
    <property type="protein sequence ID" value="KGD76814.1"/>
    <property type="molecule type" value="Genomic_DNA"/>
</dbReference>
<dbReference type="PROSITE" id="PS50850">
    <property type="entry name" value="MFS"/>
    <property type="match status" value="1"/>
</dbReference>
<dbReference type="AlphaFoldDB" id="A0A095TJR4"/>
<evidence type="ECO:0000259" key="8">
    <source>
        <dbReference type="PROSITE" id="PS50850"/>
    </source>
</evidence>
<evidence type="ECO:0000313" key="9">
    <source>
        <dbReference type="EMBL" id="KGD76814.1"/>
    </source>
</evidence>
<dbReference type="Pfam" id="PF07690">
    <property type="entry name" value="MFS_1"/>
    <property type="match status" value="1"/>
</dbReference>
<feature type="transmembrane region" description="Helical" evidence="7">
    <location>
        <begin position="103"/>
        <end position="121"/>
    </location>
</feature>
<evidence type="ECO:0000256" key="7">
    <source>
        <dbReference type="SAM" id="Phobius"/>
    </source>
</evidence>
<comment type="similarity">
    <text evidence="6">Belongs to the major facilitator superfamily. Phthalate permease family.</text>
</comment>
<dbReference type="InterPro" id="IPR050382">
    <property type="entry name" value="MFS_Na/Anion_cotransporter"/>
</dbReference>
<evidence type="ECO:0000256" key="4">
    <source>
        <dbReference type="ARBA" id="ARBA00022989"/>
    </source>
</evidence>
<dbReference type="PANTHER" id="PTHR11662">
    <property type="entry name" value="SOLUTE CARRIER FAMILY 17"/>
    <property type="match status" value="1"/>
</dbReference>
<reference evidence="9" key="1">
    <citation type="submission" date="2014-12" db="EMBL/GenBank/DDBJ databases">
        <title>The draft genome of the Tatumella morbirosei type strain, LMG23360T isolated from pineapple rot.</title>
        <authorList>
            <person name="Smits T.H."/>
            <person name="Palmer M."/>
            <person name="Venter S.N."/>
            <person name="Duffy B."/>
            <person name="Steenkamp E.T."/>
            <person name="Chan W.Y."/>
            <person name="Coutinho T.A."/>
            <person name="Coetzee M.P."/>
            <person name="De Maayer P."/>
        </authorList>
    </citation>
    <scope>NUCLEOTIDE SEQUENCE [LARGE SCALE GENOMIC DNA]</scope>
    <source>
        <strain evidence="9">LMG 23360</strain>
    </source>
</reference>
<dbReference type="InterPro" id="IPR000849">
    <property type="entry name" value="Sugar_P_transporter"/>
</dbReference>
<feature type="domain" description="Major facilitator superfamily (MFS) profile" evidence="8">
    <location>
        <begin position="37"/>
        <end position="438"/>
    </location>
</feature>
<evidence type="ECO:0000313" key="10">
    <source>
        <dbReference type="Proteomes" id="UP000029577"/>
    </source>
</evidence>
<dbReference type="Gene3D" id="1.20.1250.20">
    <property type="entry name" value="MFS general substrate transporter like domains"/>
    <property type="match status" value="2"/>
</dbReference>
<dbReference type="PANTHER" id="PTHR11662:SF399">
    <property type="entry name" value="FI19708P1-RELATED"/>
    <property type="match status" value="1"/>
</dbReference>
<name>A0A095TJR4_9GAMM</name>
<comment type="subcellular location">
    <subcellularLocation>
        <location evidence="1">Cell membrane</location>
        <topology evidence="1">Multi-pass membrane protein</topology>
    </subcellularLocation>
</comment>
<evidence type="ECO:0000256" key="2">
    <source>
        <dbReference type="ARBA" id="ARBA00022475"/>
    </source>
</evidence>
<dbReference type="InterPro" id="IPR036259">
    <property type="entry name" value="MFS_trans_sf"/>
</dbReference>
<dbReference type="CDD" id="cd17319">
    <property type="entry name" value="MFS_ExuT_GudP_like"/>
    <property type="match status" value="1"/>
</dbReference>
<keyword evidence="4 7" id="KW-1133">Transmembrane helix</keyword>
<proteinExistence type="inferred from homology"/>
<sequence>MKNLTSARQNTLNDTTDSAGREAQASLAAMPRLRWVLIGILLLAAVVNYLDRANLSIANTTIAAEFGFSPTQMGLLLSAFLWPYALANLPAGWLVDKFGPKSMFSWALSLWSGLTFLMAFVNGYSFFYGLRMLLGIAESPFFTSGITLTHRWFSEKERGLPTAIINTGSQIANALAPPILTVLMLSLGWRGMFITIALCGIPLLLAWLKFYRDPNAREDALLHAGQRTVTASPQQRSNASWGSLFRHRTTWFMVIGNFSIMFTIWVYLTWLPGYLERSLGFSLKTTGWLASLPFLAGIFGVLVGGFISDRLVRRGVRAITSRKVPVVAGAALAGCFVAPIPFVDSTPMAMTLLTIGYFFSQMPQGALWALASDIAPKEQVASLGAIQNFGGFLGAAMAPIVTGVILQMTGQFTNVFLLGGGLLIVGAISYGLFVCRPLNEE</sequence>
<dbReference type="eggNOG" id="COG2271">
    <property type="taxonomic scope" value="Bacteria"/>
</dbReference>
<comment type="caution">
    <text evidence="9">The sequence shown here is derived from an EMBL/GenBank/DDBJ whole genome shotgun (WGS) entry which is preliminary data.</text>
</comment>
<feature type="transmembrane region" description="Helical" evidence="7">
    <location>
        <begin position="348"/>
        <end position="371"/>
    </location>
</feature>
<dbReference type="InterPro" id="IPR020846">
    <property type="entry name" value="MFS_dom"/>
</dbReference>
<feature type="transmembrane region" description="Helical" evidence="7">
    <location>
        <begin position="288"/>
        <end position="312"/>
    </location>
</feature>
<dbReference type="Proteomes" id="UP000029577">
    <property type="component" value="Unassembled WGS sequence"/>
</dbReference>
<keyword evidence="2" id="KW-1003">Cell membrane</keyword>
<keyword evidence="5 7" id="KW-0472">Membrane</keyword>
<feature type="transmembrane region" description="Helical" evidence="7">
    <location>
        <begin position="383"/>
        <end position="406"/>
    </location>
</feature>
<evidence type="ECO:0000256" key="5">
    <source>
        <dbReference type="ARBA" id="ARBA00023136"/>
    </source>
</evidence>